<sequence>MPDTQPKADANPDQVERIRYLEDRVLKLETIAAGLGDGQSDLRAEMRTEIASLRTQITDLKDELGSEIKTVGSKVDRVMGGKAVVTALITLATSILGSGAVHIALSVGR</sequence>
<dbReference type="RefSeq" id="WP_228118372.1">
    <property type="nucleotide sequence ID" value="NZ_BARC01000011.1"/>
</dbReference>
<proteinExistence type="predicted"/>
<protein>
    <submittedName>
        <fullName evidence="2">Uncharacterized protein</fullName>
    </submittedName>
</protein>
<dbReference type="Proteomes" id="UP000321230">
    <property type="component" value="Unassembled WGS sequence"/>
</dbReference>
<accession>A0A511B0P1</accession>
<keyword evidence="1" id="KW-0812">Transmembrane</keyword>
<reference evidence="2 3" key="1">
    <citation type="submission" date="2019-07" db="EMBL/GenBank/DDBJ databases">
        <title>Whole genome shotgun sequence of Gluconobacter wancherniae NBRC 103581.</title>
        <authorList>
            <person name="Hosoyama A."/>
            <person name="Uohara A."/>
            <person name="Ohji S."/>
            <person name="Ichikawa N."/>
        </authorList>
    </citation>
    <scope>NUCLEOTIDE SEQUENCE [LARGE SCALE GENOMIC DNA]</scope>
    <source>
        <strain evidence="2 3">NBRC 103581</strain>
    </source>
</reference>
<dbReference type="AlphaFoldDB" id="A0A511B0P1"/>
<gene>
    <name evidence="2" type="ORF">GWA01_11420</name>
</gene>
<evidence type="ECO:0000256" key="1">
    <source>
        <dbReference type="SAM" id="Phobius"/>
    </source>
</evidence>
<keyword evidence="1" id="KW-0472">Membrane</keyword>
<keyword evidence="3" id="KW-1185">Reference proteome</keyword>
<dbReference type="EMBL" id="BJUZ01000001">
    <property type="protein sequence ID" value="GEK93372.1"/>
    <property type="molecule type" value="Genomic_DNA"/>
</dbReference>
<evidence type="ECO:0000313" key="3">
    <source>
        <dbReference type="Proteomes" id="UP000321230"/>
    </source>
</evidence>
<name>A0A511B0P1_9PROT</name>
<dbReference type="Gene3D" id="1.20.58.130">
    <property type="match status" value="1"/>
</dbReference>
<organism evidence="2 3">
    <name type="scientific">Gluconobacter wancherniae NBRC 103581</name>
    <dbReference type="NCBI Taxonomy" id="656744"/>
    <lineage>
        <taxon>Bacteria</taxon>
        <taxon>Pseudomonadati</taxon>
        <taxon>Pseudomonadota</taxon>
        <taxon>Alphaproteobacteria</taxon>
        <taxon>Acetobacterales</taxon>
        <taxon>Acetobacteraceae</taxon>
        <taxon>Gluconobacter</taxon>
    </lineage>
</organism>
<evidence type="ECO:0000313" key="2">
    <source>
        <dbReference type="EMBL" id="GEK93372.1"/>
    </source>
</evidence>
<feature type="transmembrane region" description="Helical" evidence="1">
    <location>
        <begin position="83"/>
        <end position="105"/>
    </location>
</feature>
<comment type="caution">
    <text evidence="2">The sequence shown here is derived from an EMBL/GenBank/DDBJ whole genome shotgun (WGS) entry which is preliminary data.</text>
</comment>
<keyword evidence="1" id="KW-1133">Transmembrane helix</keyword>